<reference evidence="3" key="1">
    <citation type="submission" date="2016-03" db="EMBL/GenBank/DDBJ databases">
        <authorList>
            <person name="Ploux O."/>
        </authorList>
    </citation>
    <scope>NUCLEOTIDE SEQUENCE [LARGE SCALE GENOMIC DNA]</scope>
    <source>
        <strain evidence="3">UK7</strain>
    </source>
</reference>
<dbReference type="EMBL" id="FJUW01000010">
    <property type="protein sequence ID" value="CZS95135.1"/>
    <property type="molecule type" value="Genomic_DNA"/>
</dbReference>
<name>A0A1E1KAN4_9HELO</name>
<evidence type="ECO:0000313" key="3">
    <source>
        <dbReference type="Proteomes" id="UP000178129"/>
    </source>
</evidence>
<keyword evidence="3" id="KW-1185">Reference proteome</keyword>
<feature type="compositionally biased region" description="Acidic residues" evidence="1">
    <location>
        <begin position="34"/>
        <end position="46"/>
    </location>
</feature>
<protein>
    <recommendedName>
        <fullName evidence="4">Aminoglycoside phosphotransferase domain-containing protein</fullName>
    </recommendedName>
</protein>
<dbReference type="InterPro" id="IPR011009">
    <property type="entry name" value="Kinase-like_dom_sf"/>
</dbReference>
<accession>A0A1E1KAN4</accession>
<dbReference type="PANTHER" id="PTHR21310">
    <property type="entry name" value="AMINOGLYCOSIDE PHOSPHOTRANSFERASE-RELATED-RELATED"/>
    <property type="match status" value="1"/>
</dbReference>
<proteinExistence type="predicted"/>
<dbReference type="InParanoid" id="A0A1E1KAN4"/>
<evidence type="ECO:0000256" key="1">
    <source>
        <dbReference type="SAM" id="MobiDB-lite"/>
    </source>
</evidence>
<dbReference type="PANTHER" id="PTHR21310:SF56">
    <property type="entry name" value="AMINOGLYCOSIDE PHOSPHOTRANSFERASE DOMAIN-CONTAINING PROTEIN"/>
    <property type="match status" value="1"/>
</dbReference>
<sequence>MSTSPDKSVSVSQTSGSLKVPATPDISKTVADLDIQDADEEEDGGEEAYLRGEKEHFETLRPHVHQLCLDLGFGEPSTIEQIKGGSFNRIIGLMLPSSENSECILRIPRYPTSEQGDPHDQEVMDQVAINLHLAKYDKFHIPSIVAWDATSNIALKSEYVVQTKLQGRLIGTEEVPITSYRAPTSINAIQITGYRNNPVTNGPLMERQPLPQFISALVEHRKQRHSDWGVLGMKCDRLKEITVEMQRAGMFRIADNHSVLWHCDLSASNCLIHQTSKSSDKNGNDQDAVHFTSKTGNNVFEESVVESAREESVKAYHHTVELRFLERGHQVAIHTIELDLAGSLSGITCHHTVRFSDGKGRFEGTKYEPPSHDLPSRLQDKTSLSVPVEGTNNGKTAGEWSVSGVLDWDDALAVPLVLSRVPPLWLWLSEDKRPPLLTHDRDVKPGEI</sequence>
<comment type="caution">
    <text evidence="2">The sequence shown here is derived from an EMBL/GenBank/DDBJ whole genome shotgun (WGS) entry which is preliminary data.</text>
</comment>
<evidence type="ECO:0008006" key="4">
    <source>
        <dbReference type="Google" id="ProtNLM"/>
    </source>
</evidence>
<dbReference type="AlphaFoldDB" id="A0A1E1KAN4"/>
<organism evidence="2 3">
    <name type="scientific">Rhynchosporium graminicola</name>
    <dbReference type="NCBI Taxonomy" id="2792576"/>
    <lineage>
        <taxon>Eukaryota</taxon>
        <taxon>Fungi</taxon>
        <taxon>Dikarya</taxon>
        <taxon>Ascomycota</taxon>
        <taxon>Pezizomycotina</taxon>
        <taxon>Leotiomycetes</taxon>
        <taxon>Helotiales</taxon>
        <taxon>Ploettnerulaceae</taxon>
        <taxon>Rhynchosporium</taxon>
    </lineage>
</organism>
<feature type="compositionally biased region" description="Polar residues" evidence="1">
    <location>
        <begin position="1"/>
        <end position="17"/>
    </location>
</feature>
<dbReference type="InterPro" id="IPR051678">
    <property type="entry name" value="AGP_Transferase"/>
</dbReference>
<evidence type="ECO:0000313" key="2">
    <source>
        <dbReference type="EMBL" id="CZS95135.1"/>
    </source>
</evidence>
<dbReference type="SUPFAM" id="SSF56112">
    <property type="entry name" value="Protein kinase-like (PK-like)"/>
    <property type="match status" value="1"/>
</dbReference>
<gene>
    <name evidence="2" type="ORF">RCO7_05866</name>
</gene>
<dbReference type="Proteomes" id="UP000178129">
    <property type="component" value="Unassembled WGS sequence"/>
</dbReference>
<feature type="region of interest" description="Disordered" evidence="1">
    <location>
        <begin position="1"/>
        <end position="47"/>
    </location>
</feature>